<gene>
    <name evidence="7" type="ORF">CJD36_021550</name>
</gene>
<dbReference type="AlphaFoldDB" id="A0A2S7SQ14"/>
<feature type="signal peptide" evidence="5">
    <location>
        <begin position="1"/>
        <end position="21"/>
    </location>
</feature>
<dbReference type="OrthoDB" id="8676692at2"/>
<comment type="catalytic activity">
    <reaction evidence="1">
        <text>ATP + protein L-histidine = ADP + protein N-phospho-L-histidine.</text>
        <dbReference type="EC" id="2.7.13.3"/>
    </reaction>
</comment>
<evidence type="ECO:0000256" key="2">
    <source>
        <dbReference type="ARBA" id="ARBA00012438"/>
    </source>
</evidence>
<keyword evidence="8" id="KW-1185">Reference proteome</keyword>
<reference evidence="7 8" key="1">
    <citation type="submission" date="2018-01" db="EMBL/GenBank/DDBJ databases">
        <title>A novel member of the phylum Bacteroidetes isolated from glacier ice.</title>
        <authorList>
            <person name="Liu Q."/>
            <person name="Xin Y.-H."/>
        </authorList>
    </citation>
    <scope>NUCLEOTIDE SEQUENCE [LARGE SCALE GENOMIC DNA]</scope>
    <source>
        <strain evidence="7 8">RB1R16</strain>
    </source>
</reference>
<dbReference type="Gene3D" id="1.10.287.130">
    <property type="match status" value="1"/>
</dbReference>
<keyword evidence="4" id="KW-0472">Membrane</keyword>
<dbReference type="PANTHER" id="PTHR43547">
    <property type="entry name" value="TWO-COMPONENT HISTIDINE KINASE"/>
    <property type="match status" value="1"/>
</dbReference>
<dbReference type="InterPro" id="IPR004358">
    <property type="entry name" value="Sig_transdc_His_kin-like_C"/>
</dbReference>
<evidence type="ECO:0000259" key="6">
    <source>
        <dbReference type="PROSITE" id="PS50109"/>
    </source>
</evidence>
<dbReference type="SUPFAM" id="SSF63829">
    <property type="entry name" value="Calcium-dependent phosphotriesterase"/>
    <property type="match status" value="1"/>
</dbReference>
<feature type="chain" id="PRO_5015715483" description="histidine kinase" evidence="5">
    <location>
        <begin position="22"/>
        <end position="999"/>
    </location>
</feature>
<sequence length="999" mass="114543">MRIKILSLTYILVAISSICSAQHSYNFEYITTENGLPSDGIKGLEIDKKLGFLWIATEAGLVRYNGQHFSIFNNENQPKIISDKVFPLCKRPDGNIFALTGKRILYVAGNKLEVYKNDYFYDHYGNELINVYLHKGPVLHSPSGVNNYDKFLPIDSTLCLIEKEDTLWEFRALTNQKKYVAPLFKHVYSFEIGNNVFFYDNNDNFFIYDTTEHKLKSVLLTDKVGTEKSLPSGKKHLYWVPGMPGPIALAGTNAWALSYNNGKIVAEIICTAIPQNFSIKFVQYWEEEHILFLGTTSKGIIIIRENYLQNIKKIRTEFDEPNAIYSQILLSNGNILTNTGDVIGPYTSSPGIVPIKRAYNNNTIITTDSILWYTTNDTLYKYDYRHNASKKITYLSGAGYVAFLETKGQLYVANHKGIYLIKNDSLSSLIEYKNLGYPFNLSEYKPGVVALGMATGLFKFDLTSKKLDTLLITQYPVRALWKYKDYLFVGTYGEGIYVMKNDNIKKLPLDNNNYLDYAHCFMLDSGGYCWMSTNRGLFKARLQDMIDAYEKGTLYVYYQFYGRNEGMDITEMNGGCTPCAIWLANKTISFPTMDGALWVTPTMPTRLPDSNIFIDQIIVNGGRLDTNFLDCIYFDAHTNDISFNLGFSAWCDKENLYLQYTLDPAESKWQKINTDHPVIRLSNLPYGQYILYIRKLTGFGENNFIIKKICFEIQPPWYMRWWGQASIIFVFLFIVAVVSILANRSSLRRQIRLRNLLDKKTTEILKQNEQLEKNDRIKTRLISIISHDIITPLKFLHLTSKYLFERKASLTENLQTETLEEVVNTSRELELLSTNILNWIKYQNEERRIVKEEINLHDLVEQVFVVLKSLAHKNHIELINNIPKDILLMQFVDPLRVIIYNLVVNAINFTKQGSITVSCTTSFDEVQVNVKDTGMGMSRTQVNNIKSDLVVVSATNVNKRSGHGLGFLIIKDLLKMINGVFDIESKVHEGTTVSITFPM</sequence>
<dbReference type="Gene3D" id="2.130.10.10">
    <property type="entry name" value="YVTN repeat-like/Quinoprotein amine dehydrogenase"/>
    <property type="match status" value="2"/>
</dbReference>
<dbReference type="InterPro" id="IPR003594">
    <property type="entry name" value="HATPase_dom"/>
</dbReference>
<dbReference type="InterPro" id="IPR013783">
    <property type="entry name" value="Ig-like_fold"/>
</dbReference>
<dbReference type="EC" id="2.7.13.3" evidence="2"/>
<dbReference type="SMART" id="SM00387">
    <property type="entry name" value="HATPase_c"/>
    <property type="match status" value="1"/>
</dbReference>
<protein>
    <recommendedName>
        <fullName evidence="2">histidine kinase</fullName>
        <ecNumber evidence="2">2.7.13.3</ecNumber>
    </recommendedName>
</protein>
<accession>A0A2S7SQ14</accession>
<evidence type="ECO:0000256" key="5">
    <source>
        <dbReference type="SAM" id="SignalP"/>
    </source>
</evidence>
<evidence type="ECO:0000256" key="3">
    <source>
        <dbReference type="ARBA" id="ARBA00022553"/>
    </source>
</evidence>
<dbReference type="InterPro" id="IPR015943">
    <property type="entry name" value="WD40/YVTN_repeat-like_dom_sf"/>
</dbReference>
<dbReference type="Proteomes" id="UP000239872">
    <property type="component" value="Unassembled WGS sequence"/>
</dbReference>
<dbReference type="PROSITE" id="PS50109">
    <property type="entry name" value="HIS_KIN"/>
    <property type="match status" value="1"/>
</dbReference>
<keyword evidence="3" id="KW-0597">Phosphoprotein</keyword>
<dbReference type="RefSeq" id="WP_105041283.1">
    <property type="nucleotide sequence ID" value="NZ_PPSL01000009.1"/>
</dbReference>
<dbReference type="InterPro" id="IPR036097">
    <property type="entry name" value="HisK_dim/P_sf"/>
</dbReference>
<dbReference type="InterPro" id="IPR036890">
    <property type="entry name" value="HATPase_C_sf"/>
</dbReference>
<dbReference type="SUPFAM" id="SSF55874">
    <property type="entry name" value="ATPase domain of HSP90 chaperone/DNA topoisomerase II/histidine kinase"/>
    <property type="match status" value="1"/>
</dbReference>
<dbReference type="Pfam" id="PF02518">
    <property type="entry name" value="HATPase_c"/>
    <property type="match status" value="1"/>
</dbReference>
<comment type="caution">
    <text evidence="7">The sequence shown here is derived from an EMBL/GenBank/DDBJ whole genome shotgun (WGS) entry which is preliminary data.</text>
</comment>
<feature type="transmembrane region" description="Helical" evidence="4">
    <location>
        <begin position="721"/>
        <end position="742"/>
    </location>
</feature>
<dbReference type="EMBL" id="PPSL01000009">
    <property type="protein sequence ID" value="PQJ08993.1"/>
    <property type="molecule type" value="Genomic_DNA"/>
</dbReference>
<organism evidence="7 8">
    <name type="scientific">Flavipsychrobacter stenotrophus</name>
    <dbReference type="NCBI Taxonomy" id="2077091"/>
    <lineage>
        <taxon>Bacteria</taxon>
        <taxon>Pseudomonadati</taxon>
        <taxon>Bacteroidota</taxon>
        <taxon>Chitinophagia</taxon>
        <taxon>Chitinophagales</taxon>
        <taxon>Chitinophagaceae</taxon>
        <taxon>Flavipsychrobacter</taxon>
    </lineage>
</organism>
<dbReference type="Gene3D" id="3.30.565.10">
    <property type="entry name" value="Histidine kinase-like ATPase, C-terminal domain"/>
    <property type="match status" value="1"/>
</dbReference>
<evidence type="ECO:0000256" key="4">
    <source>
        <dbReference type="SAM" id="Phobius"/>
    </source>
</evidence>
<dbReference type="PRINTS" id="PR00344">
    <property type="entry name" value="BCTRLSENSOR"/>
</dbReference>
<evidence type="ECO:0000256" key="1">
    <source>
        <dbReference type="ARBA" id="ARBA00000085"/>
    </source>
</evidence>
<keyword evidence="4" id="KW-1133">Transmembrane helix</keyword>
<evidence type="ECO:0000313" key="7">
    <source>
        <dbReference type="EMBL" id="PQJ08993.1"/>
    </source>
</evidence>
<proteinExistence type="predicted"/>
<dbReference type="SUPFAM" id="SSF47384">
    <property type="entry name" value="Homodimeric domain of signal transducing histidine kinase"/>
    <property type="match status" value="1"/>
</dbReference>
<evidence type="ECO:0000313" key="8">
    <source>
        <dbReference type="Proteomes" id="UP000239872"/>
    </source>
</evidence>
<keyword evidence="5" id="KW-0732">Signal</keyword>
<dbReference type="Gene3D" id="2.60.40.10">
    <property type="entry name" value="Immunoglobulins"/>
    <property type="match status" value="1"/>
</dbReference>
<feature type="domain" description="Histidine kinase" evidence="6">
    <location>
        <begin position="784"/>
        <end position="999"/>
    </location>
</feature>
<dbReference type="InterPro" id="IPR005467">
    <property type="entry name" value="His_kinase_dom"/>
</dbReference>
<keyword evidence="4" id="KW-0812">Transmembrane</keyword>
<dbReference type="PANTHER" id="PTHR43547:SF2">
    <property type="entry name" value="HYBRID SIGNAL TRANSDUCTION HISTIDINE KINASE C"/>
    <property type="match status" value="1"/>
</dbReference>
<name>A0A2S7SQ14_9BACT</name>
<dbReference type="GO" id="GO:0000155">
    <property type="term" value="F:phosphorelay sensor kinase activity"/>
    <property type="evidence" value="ECO:0007669"/>
    <property type="project" value="InterPro"/>
</dbReference>